<dbReference type="EMBL" id="FRYK01000001">
    <property type="protein sequence ID" value="SHO72528.1"/>
    <property type="molecule type" value="Genomic_DNA"/>
</dbReference>
<keyword evidence="1" id="KW-0732">Signal</keyword>
<reference evidence="3" key="1">
    <citation type="submission" date="2016-12" db="EMBL/GenBank/DDBJ databases">
        <authorList>
            <person name="Varghese N."/>
            <person name="Submissions S."/>
        </authorList>
    </citation>
    <scope>NUCLEOTIDE SEQUENCE [LARGE SCALE GENOMIC DNA]</scope>
    <source>
        <strain evidence="3">DSM 18830</strain>
    </source>
</reference>
<keyword evidence="3" id="KW-1185">Reference proteome</keyword>
<dbReference type="AlphaFoldDB" id="A0A1M7ZUI4"/>
<evidence type="ECO:0000256" key="1">
    <source>
        <dbReference type="SAM" id="SignalP"/>
    </source>
</evidence>
<dbReference type="Proteomes" id="UP000184611">
    <property type="component" value="Unassembled WGS sequence"/>
</dbReference>
<name>A0A1M7ZUI4_9FLAO</name>
<evidence type="ECO:0008006" key="4">
    <source>
        <dbReference type="Google" id="ProtNLM"/>
    </source>
</evidence>
<dbReference type="STRING" id="416016.SAMN05443547_0862"/>
<proteinExistence type="predicted"/>
<dbReference type="InterPro" id="IPR046588">
    <property type="entry name" value="DUF6646"/>
</dbReference>
<dbReference type="OrthoDB" id="1118003at2"/>
<protein>
    <recommendedName>
        <fullName evidence="4">Outer membrane protein beta-barrel domain-containing protein</fullName>
    </recommendedName>
</protein>
<sequence>MKRILIVICLLAATQLSNAQAFKGKGDTKFQVGANLQDGGTGITSTVDFGLGENMSFGFVATYLLNANEIAGVKPDFEDRADLKIRFNANIGDVLGLDPKMDVYPGLNLGTRNFGAHLGFRYFFSSGFGLYTEAFAPLARYDSDVVGFDHYNNQFVMTIGATFNL</sequence>
<organism evidence="2 3">
    <name type="scientific">Flavobacterium cucumis</name>
    <dbReference type="NCBI Taxonomy" id="416016"/>
    <lineage>
        <taxon>Bacteria</taxon>
        <taxon>Pseudomonadati</taxon>
        <taxon>Bacteroidota</taxon>
        <taxon>Flavobacteriia</taxon>
        <taxon>Flavobacteriales</taxon>
        <taxon>Flavobacteriaceae</taxon>
        <taxon>Flavobacterium</taxon>
    </lineage>
</organism>
<feature type="chain" id="PRO_5012636189" description="Outer membrane protein beta-barrel domain-containing protein" evidence="1">
    <location>
        <begin position="20"/>
        <end position="165"/>
    </location>
</feature>
<feature type="signal peptide" evidence="1">
    <location>
        <begin position="1"/>
        <end position="19"/>
    </location>
</feature>
<accession>A0A1M7ZUI4</accession>
<evidence type="ECO:0000313" key="3">
    <source>
        <dbReference type="Proteomes" id="UP000184611"/>
    </source>
</evidence>
<gene>
    <name evidence="2" type="ORF">SAMN05443547_0862</name>
</gene>
<dbReference type="Pfam" id="PF20351">
    <property type="entry name" value="DUF6646"/>
    <property type="match status" value="1"/>
</dbReference>
<evidence type="ECO:0000313" key="2">
    <source>
        <dbReference type="EMBL" id="SHO72528.1"/>
    </source>
</evidence>
<dbReference type="RefSeq" id="WP_073581736.1">
    <property type="nucleotide sequence ID" value="NZ_CBCSEA010000002.1"/>
</dbReference>